<reference evidence="2" key="2">
    <citation type="submission" date="2011-02" db="EMBL/GenBank/DDBJ databases">
        <authorList>
            <person name="MacLean D."/>
        </authorList>
    </citation>
    <scope>NUCLEOTIDE SEQUENCE</scope>
</reference>
<keyword evidence="1" id="KW-0812">Transmembrane</keyword>
<name>F0WI96_9STRA</name>
<dbReference type="AlphaFoldDB" id="F0WI96"/>
<proteinExistence type="predicted"/>
<organism evidence="2">
    <name type="scientific">Albugo laibachii Nc14</name>
    <dbReference type="NCBI Taxonomy" id="890382"/>
    <lineage>
        <taxon>Eukaryota</taxon>
        <taxon>Sar</taxon>
        <taxon>Stramenopiles</taxon>
        <taxon>Oomycota</taxon>
        <taxon>Peronosporomycetes</taxon>
        <taxon>Albuginales</taxon>
        <taxon>Albuginaceae</taxon>
        <taxon>Albugo</taxon>
    </lineage>
</organism>
<reference evidence="2" key="1">
    <citation type="journal article" date="2011" name="PLoS Biol.">
        <title>Gene gain and loss during evolution of obligate parasitism in the white rust pathogen of Arabidopsis thaliana.</title>
        <authorList>
            <person name="Kemen E."/>
            <person name="Gardiner A."/>
            <person name="Schultz-Larsen T."/>
            <person name="Kemen A.C."/>
            <person name="Balmuth A.L."/>
            <person name="Robert-Seilaniantz A."/>
            <person name="Bailey K."/>
            <person name="Holub E."/>
            <person name="Studholme D.J."/>
            <person name="Maclean D."/>
            <person name="Jones J.D."/>
        </authorList>
    </citation>
    <scope>NUCLEOTIDE SEQUENCE</scope>
</reference>
<protein>
    <submittedName>
        <fullName evidence="2">AlNc14C108G6302 protein</fullName>
    </submittedName>
</protein>
<dbReference type="EMBL" id="FR824153">
    <property type="protein sequence ID" value="CCA20975.1"/>
    <property type="molecule type" value="Genomic_DNA"/>
</dbReference>
<evidence type="ECO:0000313" key="2">
    <source>
        <dbReference type="EMBL" id="CCA20975.1"/>
    </source>
</evidence>
<accession>F0WI96</accession>
<keyword evidence="1" id="KW-0472">Membrane</keyword>
<evidence type="ECO:0000256" key="1">
    <source>
        <dbReference type="SAM" id="Phobius"/>
    </source>
</evidence>
<dbReference type="HOGENOM" id="CLU_3110366_0_0_1"/>
<feature type="transmembrane region" description="Helical" evidence="1">
    <location>
        <begin position="24"/>
        <end position="44"/>
    </location>
</feature>
<keyword evidence="1" id="KW-1133">Transmembrane helix</keyword>
<gene>
    <name evidence="2" type="primary">AlNc14C108G6302</name>
    <name evidence="2" type="ORF">ALNC14_071180</name>
</gene>
<sequence length="51" mass="6121">MTHYSQVITLQPFILFSRVVPKNYFSHPVLMLVLINFLFLKRLCDVSEYKM</sequence>